<proteinExistence type="predicted"/>
<dbReference type="GO" id="GO:0003700">
    <property type="term" value="F:DNA-binding transcription factor activity"/>
    <property type="evidence" value="ECO:0007669"/>
    <property type="project" value="TreeGrafter"/>
</dbReference>
<evidence type="ECO:0000256" key="2">
    <source>
        <dbReference type="ARBA" id="ARBA00023125"/>
    </source>
</evidence>
<dbReference type="InterPro" id="IPR050109">
    <property type="entry name" value="HTH-type_TetR-like_transc_reg"/>
</dbReference>
<dbReference type="SUPFAM" id="SSF46689">
    <property type="entry name" value="Homeodomain-like"/>
    <property type="match status" value="1"/>
</dbReference>
<dbReference type="InterPro" id="IPR001647">
    <property type="entry name" value="HTH_TetR"/>
</dbReference>
<accession>A0A4R6SK73</accession>
<feature type="domain" description="HTH tetR-type" evidence="6">
    <location>
        <begin position="87"/>
        <end position="147"/>
    </location>
</feature>
<feature type="DNA-binding region" description="H-T-H motif" evidence="4">
    <location>
        <begin position="110"/>
        <end position="129"/>
    </location>
</feature>
<dbReference type="Gene3D" id="1.10.260.40">
    <property type="entry name" value="lambda repressor-like DNA-binding domains"/>
    <property type="match status" value="1"/>
</dbReference>
<keyword evidence="2 4" id="KW-0238">DNA-binding</keyword>
<protein>
    <submittedName>
        <fullName evidence="7">TetR family transcriptional regulator</fullName>
    </submittedName>
</protein>
<dbReference type="SMART" id="SM00530">
    <property type="entry name" value="HTH_XRE"/>
    <property type="match status" value="1"/>
</dbReference>
<dbReference type="Pfam" id="PF17932">
    <property type="entry name" value="TetR_C_24"/>
    <property type="match status" value="1"/>
</dbReference>
<keyword evidence="1" id="KW-0805">Transcription regulation</keyword>
<dbReference type="InterPro" id="IPR010982">
    <property type="entry name" value="Lambda_DNA-bd_dom_sf"/>
</dbReference>
<feature type="domain" description="HTH cro/C1-type" evidence="5">
    <location>
        <begin position="9"/>
        <end position="63"/>
    </location>
</feature>
<dbReference type="RefSeq" id="WP_133850010.1">
    <property type="nucleotide sequence ID" value="NZ_SNXZ01000002.1"/>
</dbReference>
<evidence type="ECO:0000256" key="3">
    <source>
        <dbReference type="ARBA" id="ARBA00023163"/>
    </source>
</evidence>
<evidence type="ECO:0000259" key="6">
    <source>
        <dbReference type="PROSITE" id="PS50977"/>
    </source>
</evidence>
<dbReference type="InterPro" id="IPR009057">
    <property type="entry name" value="Homeodomain-like_sf"/>
</dbReference>
<dbReference type="SUPFAM" id="SSF47413">
    <property type="entry name" value="lambda repressor-like DNA-binding domains"/>
    <property type="match status" value="1"/>
</dbReference>
<dbReference type="GO" id="GO:0000976">
    <property type="term" value="F:transcription cis-regulatory region binding"/>
    <property type="evidence" value="ECO:0007669"/>
    <property type="project" value="TreeGrafter"/>
</dbReference>
<dbReference type="InterPro" id="IPR036271">
    <property type="entry name" value="Tet_transcr_reg_TetR-rel_C_sf"/>
</dbReference>
<evidence type="ECO:0000256" key="1">
    <source>
        <dbReference type="ARBA" id="ARBA00023015"/>
    </source>
</evidence>
<organism evidence="7 8">
    <name type="scientific">Labedaea rhizosphaerae</name>
    <dbReference type="NCBI Taxonomy" id="598644"/>
    <lineage>
        <taxon>Bacteria</taxon>
        <taxon>Bacillati</taxon>
        <taxon>Actinomycetota</taxon>
        <taxon>Actinomycetes</taxon>
        <taxon>Pseudonocardiales</taxon>
        <taxon>Pseudonocardiaceae</taxon>
        <taxon>Labedaea</taxon>
    </lineage>
</organism>
<dbReference type="PANTHER" id="PTHR30055:SF234">
    <property type="entry name" value="HTH-TYPE TRANSCRIPTIONAL REGULATOR BETI"/>
    <property type="match status" value="1"/>
</dbReference>
<dbReference type="SUPFAM" id="SSF48498">
    <property type="entry name" value="Tetracyclin repressor-like, C-terminal domain"/>
    <property type="match status" value="1"/>
</dbReference>
<keyword evidence="8" id="KW-1185">Reference proteome</keyword>
<dbReference type="PROSITE" id="PS50977">
    <property type="entry name" value="HTH_TETR_2"/>
    <property type="match status" value="1"/>
</dbReference>
<evidence type="ECO:0000259" key="5">
    <source>
        <dbReference type="PROSITE" id="PS50943"/>
    </source>
</evidence>
<dbReference type="Pfam" id="PF01381">
    <property type="entry name" value="HTH_3"/>
    <property type="match status" value="1"/>
</dbReference>
<dbReference type="Pfam" id="PF00440">
    <property type="entry name" value="TetR_N"/>
    <property type="match status" value="1"/>
</dbReference>
<name>A0A4R6SK73_LABRH</name>
<dbReference type="PROSITE" id="PS50943">
    <property type="entry name" value="HTH_CROC1"/>
    <property type="match status" value="1"/>
</dbReference>
<dbReference type="OrthoDB" id="1669699at2"/>
<dbReference type="Proteomes" id="UP000295444">
    <property type="component" value="Unassembled WGS sequence"/>
</dbReference>
<dbReference type="PRINTS" id="PR00455">
    <property type="entry name" value="HTHTETR"/>
</dbReference>
<dbReference type="Gene3D" id="1.10.357.10">
    <property type="entry name" value="Tetracycline Repressor, domain 2"/>
    <property type="match status" value="1"/>
</dbReference>
<keyword evidence="3" id="KW-0804">Transcription</keyword>
<reference evidence="7 8" key="1">
    <citation type="submission" date="2019-03" db="EMBL/GenBank/DDBJ databases">
        <title>Genomic Encyclopedia of Type Strains, Phase IV (KMG-IV): sequencing the most valuable type-strain genomes for metagenomic binning, comparative biology and taxonomic classification.</title>
        <authorList>
            <person name="Goeker M."/>
        </authorList>
    </citation>
    <scope>NUCLEOTIDE SEQUENCE [LARGE SCALE GENOMIC DNA]</scope>
    <source>
        <strain evidence="7 8">DSM 45361</strain>
    </source>
</reference>
<dbReference type="InterPro" id="IPR001387">
    <property type="entry name" value="Cro/C1-type_HTH"/>
</dbReference>
<dbReference type="AlphaFoldDB" id="A0A4R6SK73"/>
<evidence type="ECO:0000313" key="8">
    <source>
        <dbReference type="Proteomes" id="UP000295444"/>
    </source>
</evidence>
<evidence type="ECO:0000256" key="4">
    <source>
        <dbReference type="PROSITE-ProRule" id="PRU00335"/>
    </source>
</evidence>
<gene>
    <name evidence="7" type="ORF">EV186_1021296</name>
</gene>
<dbReference type="EMBL" id="SNXZ01000002">
    <property type="protein sequence ID" value="TDQ01428.1"/>
    <property type="molecule type" value="Genomic_DNA"/>
</dbReference>
<sequence length="281" mass="30217">MGVDVGAAIRAARAARGLSVRELARRIDVSPATVSAIENGHTEVTVSRLQTIAAALSVSAGELLDGFDPPSPAQPAPTDAAWRRYGPLDLDPVLRAAVDEFVATGYHGATMRSIAARAGMSVPGLYHHYARKQDLLVRMFDLTMAELHWRVRAARDEGTSSAQRVQLVVQSLVLFHTHRRELAFLGSSEMRGLEPANRRRIAGLRTGIQRLLDAEIAAGLADGTFTTPHAQDAGRAIATMCTSLAQWFHADGPRSPEQVATEYARFALAMLGCSASPESAR</sequence>
<evidence type="ECO:0000313" key="7">
    <source>
        <dbReference type="EMBL" id="TDQ01428.1"/>
    </source>
</evidence>
<dbReference type="CDD" id="cd00093">
    <property type="entry name" value="HTH_XRE"/>
    <property type="match status" value="1"/>
</dbReference>
<dbReference type="InterPro" id="IPR041490">
    <property type="entry name" value="KstR2_TetR_C"/>
</dbReference>
<comment type="caution">
    <text evidence="7">The sequence shown here is derived from an EMBL/GenBank/DDBJ whole genome shotgun (WGS) entry which is preliminary data.</text>
</comment>
<dbReference type="PANTHER" id="PTHR30055">
    <property type="entry name" value="HTH-TYPE TRANSCRIPTIONAL REGULATOR RUTR"/>
    <property type="match status" value="1"/>
</dbReference>